<gene>
    <name evidence="1" type="ORF">DAY19_01455</name>
</gene>
<evidence type="ECO:0000313" key="2">
    <source>
        <dbReference type="Proteomes" id="UP000443582"/>
    </source>
</evidence>
<dbReference type="Proteomes" id="UP000443582">
    <property type="component" value="Unassembled WGS sequence"/>
</dbReference>
<protein>
    <submittedName>
        <fullName evidence="1">Uncharacterized protein</fullName>
    </submittedName>
</protein>
<dbReference type="RefSeq" id="WP_114705409.1">
    <property type="nucleotide sequence ID" value="NZ_QDKL01000001.1"/>
</dbReference>
<keyword evidence="2" id="KW-1185">Reference proteome</keyword>
<organism evidence="1 2">
    <name type="scientific">Halobacteriovorax vibrionivorans</name>
    <dbReference type="NCBI Taxonomy" id="2152716"/>
    <lineage>
        <taxon>Bacteria</taxon>
        <taxon>Pseudomonadati</taxon>
        <taxon>Bdellovibrionota</taxon>
        <taxon>Bacteriovoracia</taxon>
        <taxon>Bacteriovoracales</taxon>
        <taxon>Halobacteriovoraceae</taxon>
        <taxon>Halobacteriovorax</taxon>
    </lineage>
</organism>
<accession>A0ABY0IHP5</accession>
<sequence length="84" mass="9705">MQKDNFKQTFLNEARNEVQGIYLETTIDGDFNADLFSEKLTPIWTAASLNGLDEFEFISLVEDIINKDAQEIYYPFSLNYRAVA</sequence>
<comment type="caution">
    <text evidence="1">The sequence shown here is derived from an EMBL/GenBank/DDBJ whole genome shotgun (WGS) entry which is preliminary data.</text>
</comment>
<proteinExistence type="predicted"/>
<evidence type="ECO:0000313" key="1">
    <source>
        <dbReference type="EMBL" id="RZF22463.1"/>
    </source>
</evidence>
<dbReference type="EMBL" id="QDKL01000001">
    <property type="protein sequence ID" value="RZF22463.1"/>
    <property type="molecule type" value="Genomic_DNA"/>
</dbReference>
<reference evidence="2" key="1">
    <citation type="journal article" date="2019" name="Int. J. Syst. Evol. Microbiol.">
        <title>Halobacteriovorax valvorus sp. nov., a novel prokaryotic predator isolated from coastal seawater of China.</title>
        <authorList>
            <person name="Chen M.-X."/>
        </authorList>
    </citation>
    <scope>NUCLEOTIDE SEQUENCE [LARGE SCALE GENOMIC DNA]</scope>
    <source>
        <strain evidence="2">BL9</strain>
    </source>
</reference>
<name>A0ABY0IHP5_9BACT</name>